<evidence type="ECO:0000256" key="3">
    <source>
        <dbReference type="ARBA" id="ARBA00022741"/>
    </source>
</evidence>
<feature type="compositionally biased region" description="Pro residues" evidence="8">
    <location>
        <begin position="12"/>
        <end position="24"/>
    </location>
</feature>
<dbReference type="Gene3D" id="3.30.1840.10">
    <property type="entry name" value="Polyphosphate kinase middle domain"/>
    <property type="match status" value="1"/>
</dbReference>
<proteinExistence type="inferred from homology"/>
<evidence type="ECO:0000256" key="1">
    <source>
        <dbReference type="ARBA" id="ARBA00022553"/>
    </source>
</evidence>
<dbReference type="Proteomes" id="UP001595997">
    <property type="component" value="Unassembled WGS sequence"/>
</dbReference>
<dbReference type="EMBL" id="JBHSFH010000005">
    <property type="protein sequence ID" value="MFC4494632.1"/>
    <property type="molecule type" value="Genomic_DNA"/>
</dbReference>
<dbReference type="Gene3D" id="3.30.870.10">
    <property type="entry name" value="Endonuclease Chain A"/>
    <property type="match status" value="2"/>
</dbReference>
<evidence type="ECO:0000259" key="11">
    <source>
        <dbReference type="Pfam" id="PF13090"/>
    </source>
</evidence>
<comment type="cofactor">
    <cofactor evidence="6">
        <name>Mg(2+)</name>
        <dbReference type="ChEBI" id="CHEBI:18420"/>
    </cofactor>
</comment>
<keyword evidence="4 6" id="KW-0418">Kinase</keyword>
<comment type="PTM">
    <text evidence="6 7">An intermediate of this reaction is the autophosphorylated ppk in which a phosphate is covalently linked to a histidine residue through a N-P bond.</text>
</comment>
<feature type="domain" description="Polyphosphate kinase N-terminal" evidence="10">
    <location>
        <begin position="62"/>
        <end position="167"/>
    </location>
</feature>
<keyword evidence="6" id="KW-0460">Magnesium</keyword>
<comment type="function">
    <text evidence="6 7">Catalyzes the reversible transfer of the terminal phosphate of ATP to form a long-chain polyphosphate (polyP).</text>
</comment>
<keyword evidence="14" id="KW-1185">Reference proteome</keyword>
<dbReference type="InterPro" id="IPR024953">
    <property type="entry name" value="PP_kinase_middle"/>
</dbReference>
<reference evidence="14" key="1">
    <citation type="journal article" date="2019" name="Int. J. Syst. Evol. Microbiol.">
        <title>The Global Catalogue of Microorganisms (GCM) 10K type strain sequencing project: providing services to taxonomists for standard genome sequencing and annotation.</title>
        <authorList>
            <consortium name="The Broad Institute Genomics Platform"/>
            <consortium name="The Broad Institute Genome Sequencing Center for Infectious Disease"/>
            <person name="Wu L."/>
            <person name="Ma J."/>
        </authorList>
    </citation>
    <scope>NUCLEOTIDE SEQUENCE [LARGE SCALE GENOMIC DNA]</scope>
    <source>
        <strain evidence="14">CGMCC 4.7357</strain>
    </source>
</reference>
<comment type="caution">
    <text evidence="13">The sequence shown here is derived from an EMBL/GenBank/DDBJ whole genome shotgun (WGS) entry which is preliminary data.</text>
</comment>
<dbReference type="Pfam" id="PF13089">
    <property type="entry name" value="PP_kinase_N"/>
    <property type="match status" value="1"/>
</dbReference>
<comment type="similarity">
    <text evidence="6 7">Belongs to the polyphosphate kinase 1 (PPK1) family.</text>
</comment>
<dbReference type="PANTHER" id="PTHR30218">
    <property type="entry name" value="POLYPHOSPHATE KINASE"/>
    <property type="match status" value="1"/>
</dbReference>
<dbReference type="InterPro" id="IPR025198">
    <property type="entry name" value="PPK_N_dom"/>
</dbReference>
<evidence type="ECO:0000259" key="9">
    <source>
        <dbReference type="Pfam" id="PF02503"/>
    </source>
</evidence>
<dbReference type="SUPFAM" id="SSF140356">
    <property type="entry name" value="PPK N-terminal domain-like"/>
    <property type="match status" value="1"/>
</dbReference>
<evidence type="ECO:0000313" key="13">
    <source>
        <dbReference type="EMBL" id="MFC4494632.1"/>
    </source>
</evidence>
<keyword evidence="2 6" id="KW-0808">Transferase</keyword>
<keyword evidence="5 6" id="KW-0067">ATP-binding</keyword>
<dbReference type="NCBIfam" id="NF003921">
    <property type="entry name" value="PRK05443.2-2"/>
    <property type="match status" value="1"/>
</dbReference>
<evidence type="ECO:0000259" key="12">
    <source>
        <dbReference type="Pfam" id="PF17941"/>
    </source>
</evidence>
<evidence type="ECO:0000256" key="7">
    <source>
        <dbReference type="RuleBase" id="RU003800"/>
    </source>
</evidence>
<evidence type="ECO:0000256" key="8">
    <source>
        <dbReference type="SAM" id="MobiDB-lite"/>
    </source>
</evidence>
<dbReference type="SUPFAM" id="SSF56024">
    <property type="entry name" value="Phospholipase D/nuclease"/>
    <property type="match status" value="2"/>
</dbReference>
<dbReference type="CDD" id="cd09165">
    <property type="entry name" value="PLDc_PaPPK1_C1_like"/>
    <property type="match status" value="1"/>
</dbReference>
<feature type="domain" description="Polyphosphate kinase C-terminal" evidence="12">
    <location>
        <begin position="383"/>
        <end position="549"/>
    </location>
</feature>
<gene>
    <name evidence="6" type="primary">ppk</name>
    <name evidence="13" type="ORF">ACFPA8_10865</name>
</gene>
<keyword evidence="3 6" id="KW-0547">Nucleotide-binding</keyword>
<protein>
    <recommendedName>
        <fullName evidence="6 7">Polyphosphate kinase</fullName>
        <ecNumber evidence="6 7">2.7.4.1</ecNumber>
    </recommendedName>
    <alternativeName>
        <fullName evidence="6">ATP-polyphosphate phosphotransferase</fullName>
    </alternativeName>
    <alternativeName>
        <fullName evidence="6">Polyphosphoric acid kinase</fullName>
    </alternativeName>
</protein>
<keyword evidence="1 6" id="KW-0597">Phosphoprotein</keyword>
<comment type="catalytic activity">
    <reaction evidence="6 7">
        <text>[phosphate](n) + ATP = [phosphate](n+1) + ADP</text>
        <dbReference type="Rhea" id="RHEA:19573"/>
        <dbReference type="Rhea" id="RHEA-COMP:9859"/>
        <dbReference type="Rhea" id="RHEA-COMP:14280"/>
        <dbReference type="ChEBI" id="CHEBI:16838"/>
        <dbReference type="ChEBI" id="CHEBI:30616"/>
        <dbReference type="ChEBI" id="CHEBI:456216"/>
        <dbReference type="EC" id="2.7.4.1"/>
    </reaction>
</comment>
<feature type="domain" description="Polyphosphate kinase middle" evidence="9">
    <location>
        <begin position="177"/>
        <end position="350"/>
    </location>
</feature>
<dbReference type="SUPFAM" id="SSF143724">
    <property type="entry name" value="PHP14-like"/>
    <property type="match status" value="1"/>
</dbReference>
<feature type="binding site" evidence="6">
    <location>
        <position position="428"/>
    </location>
    <ligand>
        <name>Mg(2+)</name>
        <dbReference type="ChEBI" id="CHEBI:18420"/>
    </ligand>
</feature>
<dbReference type="PIRSF" id="PIRSF015589">
    <property type="entry name" value="PP_kinase"/>
    <property type="match status" value="1"/>
</dbReference>
<feature type="compositionally biased region" description="Basic and acidic residues" evidence="8">
    <location>
        <begin position="712"/>
        <end position="721"/>
    </location>
</feature>
<dbReference type="Pfam" id="PF02503">
    <property type="entry name" value="PP_kinase"/>
    <property type="match status" value="1"/>
</dbReference>
<dbReference type="GO" id="GO:0008976">
    <property type="term" value="F:polyphosphate kinase activity"/>
    <property type="evidence" value="ECO:0007669"/>
    <property type="project" value="UniProtKB-EC"/>
</dbReference>
<name>A0ABV9A413_9ACTN</name>
<dbReference type="HAMAP" id="MF_00347">
    <property type="entry name" value="Polyphosphate_kinase"/>
    <property type="match status" value="1"/>
</dbReference>
<feature type="binding site" evidence="6">
    <location>
        <position position="100"/>
    </location>
    <ligand>
        <name>ATP</name>
        <dbReference type="ChEBI" id="CHEBI:30616"/>
    </ligand>
</feature>
<dbReference type="InterPro" id="IPR036830">
    <property type="entry name" value="PP_kinase_middle_dom_sf"/>
</dbReference>
<feature type="binding site" evidence="6">
    <location>
        <position position="521"/>
    </location>
    <ligand>
        <name>ATP</name>
        <dbReference type="ChEBI" id="CHEBI:30616"/>
    </ligand>
</feature>
<dbReference type="Pfam" id="PF17941">
    <property type="entry name" value="PP_kinase_C_1"/>
    <property type="match status" value="1"/>
</dbReference>
<keyword evidence="6" id="KW-0479">Metal-binding</keyword>
<dbReference type="InterPro" id="IPR025200">
    <property type="entry name" value="PPK_C_dom2"/>
</dbReference>
<feature type="domain" description="Polyphosphate kinase C-terminal" evidence="11">
    <location>
        <begin position="556"/>
        <end position="719"/>
    </location>
</feature>
<feature type="binding site" evidence="6">
    <location>
        <position position="458"/>
    </location>
    <ligand>
        <name>Mg(2+)</name>
        <dbReference type="ChEBI" id="CHEBI:18420"/>
    </ligand>
</feature>
<feature type="compositionally biased region" description="Low complexity" evidence="8">
    <location>
        <begin position="1"/>
        <end position="11"/>
    </location>
</feature>
<dbReference type="PANTHER" id="PTHR30218:SF0">
    <property type="entry name" value="POLYPHOSPHATE KINASE"/>
    <property type="match status" value="1"/>
</dbReference>
<dbReference type="CDD" id="cd09168">
    <property type="entry name" value="PLDc_PaPPK1_C2_like"/>
    <property type="match status" value="1"/>
</dbReference>
<dbReference type="Pfam" id="PF13090">
    <property type="entry name" value="PP_kinase_C"/>
    <property type="match status" value="1"/>
</dbReference>
<organism evidence="13 14">
    <name type="scientific">Streptomyces ovatisporus</name>
    <dbReference type="NCBI Taxonomy" id="1128682"/>
    <lineage>
        <taxon>Bacteria</taxon>
        <taxon>Bacillati</taxon>
        <taxon>Actinomycetota</taxon>
        <taxon>Actinomycetes</taxon>
        <taxon>Kitasatosporales</taxon>
        <taxon>Streptomycetaceae</taxon>
        <taxon>Streptomyces</taxon>
    </lineage>
</organism>
<dbReference type="NCBIfam" id="NF003917">
    <property type="entry name" value="PRK05443.1-1"/>
    <property type="match status" value="1"/>
</dbReference>
<feature type="binding site" evidence="6">
    <location>
        <position position="617"/>
    </location>
    <ligand>
        <name>ATP</name>
        <dbReference type="ChEBI" id="CHEBI:30616"/>
    </ligand>
</feature>
<feature type="binding site" evidence="6">
    <location>
        <position position="645"/>
    </location>
    <ligand>
        <name>ATP</name>
        <dbReference type="ChEBI" id="CHEBI:30616"/>
    </ligand>
</feature>
<dbReference type="InterPro" id="IPR036832">
    <property type="entry name" value="PPK_N_dom_sf"/>
</dbReference>
<evidence type="ECO:0000256" key="5">
    <source>
        <dbReference type="ARBA" id="ARBA00022840"/>
    </source>
</evidence>
<dbReference type="InterPro" id="IPR041108">
    <property type="entry name" value="PP_kinase_C_1"/>
</dbReference>
<evidence type="ECO:0000256" key="4">
    <source>
        <dbReference type="ARBA" id="ARBA00022777"/>
    </source>
</evidence>
<feature type="region of interest" description="Disordered" evidence="8">
    <location>
        <begin position="702"/>
        <end position="729"/>
    </location>
</feature>
<dbReference type="InterPro" id="IPR003414">
    <property type="entry name" value="PP_kinase"/>
</dbReference>
<feature type="region of interest" description="Disordered" evidence="8">
    <location>
        <begin position="1"/>
        <end position="60"/>
    </location>
</feature>
<dbReference type="NCBIfam" id="NF003918">
    <property type="entry name" value="PRK05443.1-2"/>
    <property type="match status" value="1"/>
</dbReference>
<evidence type="ECO:0000256" key="6">
    <source>
        <dbReference type="HAMAP-Rule" id="MF_00347"/>
    </source>
</evidence>
<dbReference type="RefSeq" id="WP_386445982.1">
    <property type="nucleotide sequence ID" value="NZ_JBHSFH010000005.1"/>
</dbReference>
<sequence length="744" mass="82940">MSEPVSRAASPVPHPSPAVRPPGPDAGGTVPALDPDLDADPDVVPPSAAPDDQPDDLPPDRFLERERSWLAFNERVLELAEDPGPPLLERANFLAIFAGNLDEFFMVRVAGLKRRLATGVATRSASGLQPREVLEGIWTRSRELMARHARCYQQDIAPAMAEEGLHLLRWHQLTEDEQSRLCTLFRQQIYPVLTPLAVDPAHPFPYISGLSLNLAVVVRNPVTQHQHFARVKVPPLLSRFLEASPHRWVPLEDVIAAHLEELFPGMEVLGHHMFRVTRNEDLEVEEDDVENLLQALEKELLRRRFGPPVRLEVEESIDPYVLELLVRELNVSEAEVYPLPGPLDLTGLSKVVTAMDRPDLKYPRFVAGTHRDLAQVESAQPPDIFAALRERDVLLHHPYDSFSTSVQAFLEQAATDPDVLAIKQTLYRTSGDSPIVDALIDAAESGKQVLVLVEIKARFDEQANIKWARKLEEAGCHVVHGLVGLKTHGKFSLVVRQEGDTLRRYAHVGTGNYHPKTARTYEDLGLLTADPQVGADLSDLFNRLSGYSRRESWRRLLVAPSSLRDGLVTRVHREIAHHRAGRPAHVRFKVNSIVDEAVVDALYRASQAGVPVDLWVRGICALRPGVQGLSENVRVRSVLGRFLEHSRVFAFANGGDPEVWLGSADMMHRNLDRRIEALVRVPDPAHRATLCGLLERGTADGTASWHLGPDGEWTRHAHDADGQPLSNIQESLIESRRRRRGPAA</sequence>
<evidence type="ECO:0000313" key="14">
    <source>
        <dbReference type="Proteomes" id="UP001595997"/>
    </source>
</evidence>
<feature type="active site" description="Phosphohistidine intermediate" evidence="6">
    <location>
        <position position="488"/>
    </location>
</feature>
<dbReference type="NCBIfam" id="TIGR03705">
    <property type="entry name" value="poly_P_kin"/>
    <property type="match status" value="1"/>
</dbReference>
<dbReference type="NCBIfam" id="NF003922">
    <property type="entry name" value="PRK05443.2-3"/>
    <property type="match status" value="1"/>
</dbReference>
<accession>A0ABV9A413</accession>
<dbReference type="Gene3D" id="1.20.58.310">
    <property type="entry name" value="Polyphosphate kinase N-terminal domain"/>
    <property type="match status" value="1"/>
</dbReference>
<dbReference type="EC" id="2.7.4.1" evidence="6 7"/>
<evidence type="ECO:0000259" key="10">
    <source>
        <dbReference type="Pfam" id="PF13089"/>
    </source>
</evidence>
<evidence type="ECO:0000256" key="2">
    <source>
        <dbReference type="ARBA" id="ARBA00022679"/>
    </source>
</evidence>